<dbReference type="InterPro" id="IPR000924">
    <property type="entry name" value="Glu/Gln-tRNA-synth"/>
</dbReference>
<feature type="domain" description="Glutamyl/glutaminyl-tRNA synthetase class Ib catalytic" evidence="8">
    <location>
        <begin position="8"/>
        <end position="282"/>
    </location>
</feature>
<keyword evidence="7" id="KW-0648">Protein biosynthesis</keyword>
<dbReference type="InterPro" id="IPR001412">
    <property type="entry name" value="aa-tRNA-synth_I_CS"/>
</dbReference>
<evidence type="ECO:0000313" key="9">
    <source>
        <dbReference type="EMBL" id="MBC8576112.1"/>
    </source>
</evidence>
<name>A0ABR7NI83_9FIRM</name>
<dbReference type="EMBL" id="JACRTB010000008">
    <property type="protein sequence ID" value="MBC8576112.1"/>
    <property type="molecule type" value="Genomic_DNA"/>
</dbReference>
<dbReference type="PROSITE" id="PS00178">
    <property type="entry name" value="AA_TRNA_LIGASE_I"/>
    <property type="match status" value="1"/>
</dbReference>
<keyword evidence="2" id="KW-0479">Metal-binding</keyword>
<evidence type="ECO:0000256" key="6">
    <source>
        <dbReference type="ARBA" id="ARBA00023146"/>
    </source>
</evidence>
<proteinExistence type="inferred from homology"/>
<dbReference type="Pfam" id="PF00749">
    <property type="entry name" value="tRNA-synt_1c"/>
    <property type="match status" value="1"/>
</dbReference>
<dbReference type="NCBIfam" id="NF004315">
    <property type="entry name" value="PRK05710.1-4"/>
    <property type="match status" value="1"/>
</dbReference>
<dbReference type="NCBIfam" id="TIGR03838">
    <property type="entry name" value="queuosine_YadB"/>
    <property type="match status" value="1"/>
</dbReference>
<dbReference type="PANTHER" id="PTHR43311:SF1">
    <property type="entry name" value="GLUTAMYL-Q TRNA(ASP) SYNTHETASE"/>
    <property type="match status" value="1"/>
</dbReference>
<evidence type="ECO:0000256" key="7">
    <source>
        <dbReference type="RuleBase" id="RU363037"/>
    </source>
</evidence>
<dbReference type="PANTHER" id="PTHR43311">
    <property type="entry name" value="GLUTAMATE--TRNA LIGASE"/>
    <property type="match status" value="1"/>
</dbReference>
<keyword evidence="5 7" id="KW-0067">ATP-binding</keyword>
<dbReference type="InterPro" id="IPR014729">
    <property type="entry name" value="Rossmann-like_a/b/a_fold"/>
</dbReference>
<keyword evidence="3 7" id="KW-0547">Nucleotide-binding</keyword>
<keyword evidence="10" id="KW-1185">Reference proteome</keyword>
<keyword evidence="1 7" id="KW-0436">Ligase</keyword>
<dbReference type="InterPro" id="IPR022380">
    <property type="entry name" value="Glu-Q_tRNA(Asp)_Synthase"/>
</dbReference>
<evidence type="ECO:0000313" key="10">
    <source>
        <dbReference type="Proteomes" id="UP000658131"/>
    </source>
</evidence>
<dbReference type="Proteomes" id="UP000658131">
    <property type="component" value="Unassembled WGS sequence"/>
</dbReference>
<keyword evidence="4" id="KW-0862">Zinc</keyword>
<comment type="caution">
    <text evidence="9">The sequence shown here is derived from an EMBL/GenBank/DDBJ whole genome shotgun (WGS) entry which is preliminary data.</text>
</comment>
<dbReference type="Gene3D" id="3.40.50.620">
    <property type="entry name" value="HUPs"/>
    <property type="match status" value="1"/>
</dbReference>
<protein>
    <submittedName>
        <fullName evidence="9">tRNA glutamyl-Q(34) synthetase GluQRS</fullName>
    </submittedName>
</protein>
<dbReference type="SUPFAM" id="SSF52374">
    <property type="entry name" value="Nucleotidylyl transferase"/>
    <property type="match status" value="1"/>
</dbReference>
<comment type="similarity">
    <text evidence="7">Belongs to the class-I aminoacyl-tRNA synthetase family.</text>
</comment>
<gene>
    <name evidence="9" type="primary">gluQ</name>
    <name evidence="9" type="ORF">H8717_06790</name>
</gene>
<evidence type="ECO:0000256" key="1">
    <source>
        <dbReference type="ARBA" id="ARBA00022598"/>
    </source>
</evidence>
<reference evidence="9 10" key="1">
    <citation type="submission" date="2020-08" db="EMBL/GenBank/DDBJ databases">
        <title>Genome public.</title>
        <authorList>
            <person name="Liu C."/>
            <person name="Sun Q."/>
        </authorList>
    </citation>
    <scope>NUCLEOTIDE SEQUENCE [LARGE SCALE GENOMIC DNA]</scope>
    <source>
        <strain evidence="9 10">BX1</strain>
    </source>
</reference>
<dbReference type="InterPro" id="IPR020058">
    <property type="entry name" value="Glu/Gln-tRNA-synth_Ib_cat-dom"/>
</dbReference>
<accession>A0ABR7NI83</accession>
<evidence type="ECO:0000256" key="2">
    <source>
        <dbReference type="ARBA" id="ARBA00022723"/>
    </source>
</evidence>
<dbReference type="InterPro" id="IPR049940">
    <property type="entry name" value="GluQ/Sye"/>
</dbReference>
<sequence length="341" mass="38534">MEQKQTARGRFAPSPSGRMHLGNLFCALVAWLSARNQNAQMLLRVEDLDPSRCRREYERQLEEDLRWLGLDWDEGGLFPAEGCSSRDVQREAAWPDDGGSPAGGLSSYCQSERGAVYQHFFRILQERGLIYPCFCSRDELHAAGAPHQSDGTPRYNRRCLSLSTSERERLAALRPPAWRLRVPDEVFSFEDGCRGSRAANLEKSCGDFIIRRSDGVFAYQLAVVVDDALMGVTEVVRGGDLLDSTPRQLYLYRLLGFSAPRFFHLPLLLAPDGRRLSKRDRDLDCGILRSRFSPEELLGRLGFLAGLLPVPAPVTLRDLLSEFCWDKIPRADILVPEELFQ</sequence>
<evidence type="ECO:0000256" key="5">
    <source>
        <dbReference type="ARBA" id="ARBA00022840"/>
    </source>
</evidence>
<organism evidence="9 10">
    <name type="scientific">Yanshouia hominis</name>
    <dbReference type="NCBI Taxonomy" id="2763673"/>
    <lineage>
        <taxon>Bacteria</taxon>
        <taxon>Bacillati</taxon>
        <taxon>Bacillota</taxon>
        <taxon>Clostridia</taxon>
        <taxon>Eubacteriales</taxon>
        <taxon>Oscillospiraceae</taxon>
        <taxon>Yanshouia</taxon>
    </lineage>
</organism>
<evidence type="ECO:0000256" key="3">
    <source>
        <dbReference type="ARBA" id="ARBA00022741"/>
    </source>
</evidence>
<dbReference type="RefSeq" id="WP_262399663.1">
    <property type="nucleotide sequence ID" value="NZ_JACRTB010000008.1"/>
</dbReference>
<dbReference type="PRINTS" id="PR00987">
    <property type="entry name" value="TRNASYNTHGLU"/>
</dbReference>
<keyword evidence="6 7" id="KW-0030">Aminoacyl-tRNA synthetase</keyword>
<evidence type="ECO:0000256" key="4">
    <source>
        <dbReference type="ARBA" id="ARBA00022833"/>
    </source>
</evidence>
<evidence type="ECO:0000259" key="8">
    <source>
        <dbReference type="Pfam" id="PF00749"/>
    </source>
</evidence>